<reference evidence="1 2" key="1">
    <citation type="submission" date="2016-03" db="EMBL/GenBank/DDBJ databases">
        <title>EvidentialGene: Evidence-directed Construction of Genes on Genomes.</title>
        <authorList>
            <person name="Gilbert D.G."/>
            <person name="Choi J.-H."/>
            <person name="Mockaitis K."/>
            <person name="Colbourne J."/>
            <person name="Pfrender M."/>
        </authorList>
    </citation>
    <scope>NUCLEOTIDE SEQUENCE [LARGE SCALE GENOMIC DNA]</scope>
    <source>
        <strain evidence="1 2">Xinb3</strain>
        <tissue evidence="1">Complete organism</tissue>
    </source>
</reference>
<evidence type="ECO:0000313" key="2">
    <source>
        <dbReference type="Proteomes" id="UP000076858"/>
    </source>
</evidence>
<gene>
    <name evidence="1" type="ORF">APZ42_007267</name>
</gene>
<dbReference type="AlphaFoldDB" id="A0A164FE60"/>
<evidence type="ECO:0000313" key="1">
    <source>
        <dbReference type="EMBL" id="KZR97707.1"/>
    </source>
</evidence>
<protein>
    <submittedName>
        <fullName evidence="1">Uncharacterized protein</fullName>
    </submittedName>
</protein>
<dbReference type="EMBL" id="LRGB01020417">
    <property type="protein sequence ID" value="KZR97707.1"/>
    <property type="molecule type" value="Genomic_DNA"/>
</dbReference>
<keyword evidence="2" id="KW-1185">Reference proteome</keyword>
<sequence length="68" mass="7906">MRNVLAGNKEHRFTIVIRHGLSRSSWTLAALIQYIVEYSFVKSAQEHCAWGTHKSKYLNTVHFRKSDS</sequence>
<accession>A0A164FE60</accession>
<name>A0A164FE60_9CRUS</name>
<comment type="caution">
    <text evidence="1">The sequence shown here is derived from an EMBL/GenBank/DDBJ whole genome shotgun (WGS) entry which is preliminary data.</text>
</comment>
<dbReference type="Proteomes" id="UP000076858">
    <property type="component" value="Unassembled WGS sequence"/>
</dbReference>
<organism evidence="1 2">
    <name type="scientific">Daphnia magna</name>
    <dbReference type="NCBI Taxonomy" id="35525"/>
    <lineage>
        <taxon>Eukaryota</taxon>
        <taxon>Metazoa</taxon>
        <taxon>Ecdysozoa</taxon>
        <taxon>Arthropoda</taxon>
        <taxon>Crustacea</taxon>
        <taxon>Branchiopoda</taxon>
        <taxon>Diplostraca</taxon>
        <taxon>Cladocera</taxon>
        <taxon>Anomopoda</taxon>
        <taxon>Daphniidae</taxon>
        <taxon>Daphnia</taxon>
    </lineage>
</organism>
<proteinExistence type="predicted"/>